<dbReference type="SUPFAM" id="SSF55021">
    <property type="entry name" value="ACT-like"/>
    <property type="match status" value="2"/>
</dbReference>
<evidence type="ECO:0000313" key="15">
    <source>
        <dbReference type="EMBL" id="BAU28107.1"/>
    </source>
</evidence>
<gene>
    <name evidence="15" type="primary">yclM</name>
    <name evidence="15" type="ORF">CB4_02281</name>
</gene>
<keyword evidence="9" id="KW-0067">ATP-binding</keyword>
<keyword evidence="14" id="KW-0028">Amino-acid biosynthesis</keyword>
<evidence type="ECO:0000256" key="2">
    <source>
        <dbReference type="ARBA" id="ARBA00004766"/>
    </source>
</evidence>
<keyword evidence="11" id="KW-0457">Lysine biosynthesis</keyword>
<dbReference type="PANTHER" id="PTHR21499:SF67">
    <property type="entry name" value="ASPARTOKINASE 3"/>
    <property type="match status" value="1"/>
</dbReference>
<dbReference type="InterPro" id="IPR001048">
    <property type="entry name" value="Asp/Glu/Uridylate_kinase"/>
</dbReference>
<dbReference type="CDD" id="cd04916">
    <property type="entry name" value="ACT_AKiii-YclM-BS_2"/>
    <property type="match status" value="1"/>
</dbReference>
<comment type="similarity">
    <text evidence="5 13">Belongs to the aspartokinase family.</text>
</comment>
<dbReference type="UniPathway" id="UPA00051">
    <property type="reaction ID" value="UER00462"/>
</dbReference>
<dbReference type="UniPathway" id="UPA00050">
    <property type="reaction ID" value="UER00461"/>
</dbReference>
<dbReference type="NCBIfam" id="TIGR00657">
    <property type="entry name" value="asp_kinases"/>
    <property type="match status" value="1"/>
</dbReference>
<dbReference type="UniPathway" id="UPA00034">
    <property type="reaction ID" value="UER00015"/>
</dbReference>
<dbReference type="FunFam" id="3.30.2130.10:FF:000001">
    <property type="entry name" value="Bifunctional aspartokinase/homoserine dehydrogenase"/>
    <property type="match status" value="1"/>
</dbReference>
<dbReference type="RefSeq" id="WP_096465893.1">
    <property type="nucleotide sequence ID" value="NZ_AP017312.1"/>
</dbReference>
<dbReference type="KEGG" id="asoc:CB4_02281"/>
<dbReference type="InterPro" id="IPR045865">
    <property type="entry name" value="ACT-like_dom_sf"/>
</dbReference>
<reference evidence="15 16" key="1">
    <citation type="submission" date="2015-12" db="EMBL/GenBank/DDBJ databases">
        <title>Genome sequence of Aneurinibacillus soli.</title>
        <authorList>
            <person name="Lee J.S."/>
            <person name="Lee K.C."/>
            <person name="Kim K.K."/>
            <person name="Lee B.W."/>
        </authorList>
    </citation>
    <scope>NUCLEOTIDE SEQUENCE [LARGE SCALE GENOMIC DNA]</scope>
    <source>
        <strain evidence="15 16">CB4</strain>
    </source>
</reference>
<keyword evidence="16" id="KW-1185">Reference proteome</keyword>
<dbReference type="EC" id="2.7.2.4" evidence="13"/>
<organism evidence="15 16">
    <name type="scientific">Aneurinibacillus soli</name>
    <dbReference type="NCBI Taxonomy" id="1500254"/>
    <lineage>
        <taxon>Bacteria</taxon>
        <taxon>Bacillati</taxon>
        <taxon>Bacillota</taxon>
        <taxon>Bacilli</taxon>
        <taxon>Bacillales</taxon>
        <taxon>Paenibacillaceae</taxon>
        <taxon>Aneurinibacillus group</taxon>
        <taxon>Aneurinibacillus</taxon>
    </lineage>
</organism>
<dbReference type="InterPro" id="IPR036393">
    <property type="entry name" value="AceGlu_kinase-like_sf"/>
</dbReference>
<evidence type="ECO:0000256" key="1">
    <source>
        <dbReference type="ARBA" id="ARBA00003121"/>
    </source>
</evidence>
<protein>
    <recommendedName>
        <fullName evidence="13">Aspartokinase</fullName>
        <ecNumber evidence="13">2.7.2.4</ecNumber>
    </recommendedName>
</protein>
<proteinExistence type="inferred from homology"/>
<keyword evidence="6 13" id="KW-0808">Transferase</keyword>
<dbReference type="PIRSF" id="PIRSF000726">
    <property type="entry name" value="Asp_kin"/>
    <property type="match status" value="1"/>
</dbReference>
<dbReference type="FunFam" id="3.40.1160.10:FF:000027">
    <property type="entry name" value="Aspartokinase"/>
    <property type="match status" value="1"/>
</dbReference>
<evidence type="ECO:0000256" key="11">
    <source>
        <dbReference type="ARBA" id="ARBA00023154"/>
    </source>
</evidence>
<dbReference type="PROSITE" id="PS00324">
    <property type="entry name" value="ASPARTOKINASE"/>
    <property type="match status" value="1"/>
</dbReference>
<comment type="catalytic activity">
    <reaction evidence="12 13">
        <text>L-aspartate + ATP = 4-phospho-L-aspartate + ADP</text>
        <dbReference type="Rhea" id="RHEA:23776"/>
        <dbReference type="ChEBI" id="CHEBI:29991"/>
        <dbReference type="ChEBI" id="CHEBI:30616"/>
        <dbReference type="ChEBI" id="CHEBI:57535"/>
        <dbReference type="ChEBI" id="CHEBI:456216"/>
        <dbReference type="EC" id="2.7.2.4"/>
    </reaction>
</comment>
<dbReference type="PROSITE" id="PS51671">
    <property type="entry name" value="ACT"/>
    <property type="match status" value="1"/>
</dbReference>
<comment type="pathway">
    <text evidence="3 14">Amino-acid biosynthesis; L-methionine biosynthesis via de novo pathway; L-homoserine from L-aspartate: step 1/3.</text>
</comment>
<dbReference type="GO" id="GO:0019877">
    <property type="term" value="P:diaminopimelate biosynthetic process"/>
    <property type="evidence" value="ECO:0007669"/>
    <property type="project" value="UniProtKB-KW"/>
</dbReference>
<keyword evidence="10" id="KW-0220">Diaminopimelate biosynthesis</keyword>
<dbReference type="Gene3D" id="3.30.2130.10">
    <property type="entry name" value="VC0802-like"/>
    <property type="match status" value="1"/>
</dbReference>
<dbReference type="Gene3D" id="3.40.1160.10">
    <property type="entry name" value="Acetylglutamate kinase-like"/>
    <property type="match status" value="1"/>
</dbReference>
<dbReference type="InterPro" id="IPR002912">
    <property type="entry name" value="ACT_dom"/>
</dbReference>
<evidence type="ECO:0000256" key="8">
    <source>
        <dbReference type="ARBA" id="ARBA00022777"/>
    </source>
</evidence>
<dbReference type="Proteomes" id="UP000217696">
    <property type="component" value="Chromosome"/>
</dbReference>
<evidence type="ECO:0000256" key="6">
    <source>
        <dbReference type="ARBA" id="ARBA00022679"/>
    </source>
</evidence>
<dbReference type="PANTHER" id="PTHR21499">
    <property type="entry name" value="ASPARTATE KINASE"/>
    <property type="match status" value="1"/>
</dbReference>
<dbReference type="GO" id="GO:0004072">
    <property type="term" value="F:aspartate kinase activity"/>
    <property type="evidence" value="ECO:0007669"/>
    <property type="project" value="UniProtKB-EC"/>
</dbReference>
<dbReference type="SUPFAM" id="SSF53633">
    <property type="entry name" value="Carbamate kinase-like"/>
    <property type="match status" value="1"/>
</dbReference>
<evidence type="ECO:0000256" key="13">
    <source>
        <dbReference type="RuleBase" id="RU003448"/>
    </source>
</evidence>
<evidence type="ECO:0000256" key="7">
    <source>
        <dbReference type="ARBA" id="ARBA00022741"/>
    </source>
</evidence>
<evidence type="ECO:0000256" key="3">
    <source>
        <dbReference type="ARBA" id="ARBA00004986"/>
    </source>
</evidence>
<dbReference type="InterPro" id="IPR018042">
    <property type="entry name" value="Aspartate_kinase_CS"/>
</dbReference>
<evidence type="ECO:0000256" key="10">
    <source>
        <dbReference type="ARBA" id="ARBA00022915"/>
    </source>
</evidence>
<dbReference type="OrthoDB" id="9799110at2"/>
<dbReference type="InterPro" id="IPR005260">
    <property type="entry name" value="Asp_kin_monofn"/>
</dbReference>
<evidence type="ECO:0000313" key="16">
    <source>
        <dbReference type="Proteomes" id="UP000217696"/>
    </source>
</evidence>
<evidence type="ECO:0000256" key="12">
    <source>
        <dbReference type="ARBA" id="ARBA00047872"/>
    </source>
</evidence>
<keyword evidence="7" id="KW-0547">Nucleotide-binding</keyword>
<accession>A0A0U4WHG8</accession>
<dbReference type="GO" id="GO:0009090">
    <property type="term" value="P:homoserine biosynthetic process"/>
    <property type="evidence" value="ECO:0007669"/>
    <property type="project" value="TreeGrafter"/>
</dbReference>
<evidence type="ECO:0000256" key="5">
    <source>
        <dbReference type="ARBA" id="ARBA00010122"/>
    </source>
</evidence>
<dbReference type="GO" id="GO:0009088">
    <property type="term" value="P:threonine biosynthetic process"/>
    <property type="evidence" value="ECO:0007669"/>
    <property type="project" value="UniProtKB-UniPathway"/>
</dbReference>
<sequence>MKVAKFGGTSLASAEQIKKVCSIVLADKSRKLIVASAPGKRHKEDTKVTDLLIALAERCLAGEAAEAALGAVVARYREIAEELGLDDEIVNVIEQDLRARMALDTGKPEMFMDALKASGEDNNAKIIARYLQSQGVNASYVNPKDAGLLVSDEHGNAQVLPESYDNLRALRDRDEIMIFPGFFGYAPSGEIVTFSRGGSDITGSILAAAIKADLYENFTDVDSVFAANPHLVESPEAIEELTYREMRELSYAGFSVFHDEALIPAFRAGIPVCIKNTNNPSAPGTMIGFERKGNGNPVVGIASADGFCSIYVSKYLMNREIGFGRRLLHILEDEGLSYEHIPSGIDDITVILKDAGLEGEKEERIVKRIREELAVDDIVVEHDLSMIMIVGEGMRHNVGTTARAAGALARAHVNLEMINQGSSEVSMMFGVKAVQEQKAVQAIYDEFFKNANIIREEAVSHVRA</sequence>
<name>A0A0U4WHG8_9BACL</name>
<evidence type="ECO:0000256" key="4">
    <source>
        <dbReference type="ARBA" id="ARBA00005139"/>
    </source>
</evidence>
<dbReference type="EMBL" id="AP017312">
    <property type="protein sequence ID" value="BAU28107.1"/>
    <property type="molecule type" value="Genomic_DNA"/>
</dbReference>
<evidence type="ECO:0000256" key="9">
    <source>
        <dbReference type="ARBA" id="ARBA00022840"/>
    </source>
</evidence>
<dbReference type="CDD" id="cd04245">
    <property type="entry name" value="AAK_AKiii-YclM-BS"/>
    <property type="match status" value="1"/>
</dbReference>
<dbReference type="GO" id="GO:0005829">
    <property type="term" value="C:cytosol"/>
    <property type="evidence" value="ECO:0007669"/>
    <property type="project" value="TreeGrafter"/>
</dbReference>
<comment type="pathway">
    <text evidence="4 14">Amino-acid biosynthesis; L-threonine biosynthesis; L-threonine from L-aspartate: step 1/5.</text>
</comment>
<dbReference type="NCBIfam" id="NF006540">
    <property type="entry name" value="PRK09034.1"/>
    <property type="match status" value="1"/>
</dbReference>
<comment type="function">
    <text evidence="1">Catalyzes the phosphorylation of the beta-carboxyl group of aspartic acid with ATP to yield 4-phospho-L-aspartate, which is involved in the branched biosynthetic pathway leading to the biosynthesis of amino acids threonine, isoleucine and methionine.</text>
</comment>
<dbReference type="Pfam" id="PF00696">
    <property type="entry name" value="AA_kinase"/>
    <property type="match status" value="1"/>
</dbReference>
<dbReference type="InterPro" id="IPR035804">
    <property type="entry name" value="AKIII_YclM_N"/>
</dbReference>
<dbReference type="InterPro" id="IPR001341">
    <property type="entry name" value="Asp_kinase"/>
</dbReference>
<dbReference type="GO" id="GO:0005524">
    <property type="term" value="F:ATP binding"/>
    <property type="evidence" value="ECO:0007669"/>
    <property type="project" value="UniProtKB-KW"/>
</dbReference>
<dbReference type="AlphaFoldDB" id="A0A0U4WHG8"/>
<keyword evidence="8 13" id="KW-0418">Kinase</keyword>
<evidence type="ECO:0000256" key="14">
    <source>
        <dbReference type="RuleBase" id="RU004249"/>
    </source>
</evidence>
<dbReference type="CDD" id="cd04911">
    <property type="entry name" value="ACT_AKiii-YclM-BS_1"/>
    <property type="match status" value="1"/>
</dbReference>
<dbReference type="GO" id="GO:0009089">
    <property type="term" value="P:lysine biosynthetic process via diaminopimelate"/>
    <property type="evidence" value="ECO:0007669"/>
    <property type="project" value="UniProtKB-UniPathway"/>
</dbReference>
<dbReference type="InterPro" id="IPR054352">
    <property type="entry name" value="ACT_Aspartokinase"/>
</dbReference>
<comment type="pathway">
    <text evidence="2 14">Amino-acid biosynthesis; L-lysine biosynthesis via DAP pathway; (S)-tetrahydrodipicolinate from L-aspartate: step 1/4.</text>
</comment>
<dbReference type="Pfam" id="PF22468">
    <property type="entry name" value="ACT_9"/>
    <property type="match status" value="1"/>
</dbReference>